<reference evidence="1 2" key="1">
    <citation type="submission" date="2018-02" db="EMBL/GenBank/DDBJ databases">
        <title>Draft genome of wild Prunus yedoensis var. nudiflora.</title>
        <authorList>
            <person name="Baek S."/>
            <person name="Kim J.-H."/>
            <person name="Choi K."/>
            <person name="Kim G.-B."/>
            <person name="Cho A."/>
            <person name="Jang H."/>
            <person name="Shin C.-H."/>
            <person name="Yu H.-J."/>
            <person name="Mun J.-H."/>
        </authorList>
    </citation>
    <scope>NUCLEOTIDE SEQUENCE [LARGE SCALE GENOMIC DNA]</scope>
    <source>
        <strain evidence="2">cv. Jeju island</strain>
        <tissue evidence="1">Leaf</tissue>
    </source>
</reference>
<dbReference type="Proteomes" id="UP000250321">
    <property type="component" value="Unassembled WGS sequence"/>
</dbReference>
<comment type="caution">
    <text evidence="1">The sequence shown here is derived from an EMBL/GenBank/DDBJ whole genome shotgun (WGS) entry which is preliminary data.</text>
</comment>
<proteinExistence type="predicted"/>
<dbReference type="OrthoDB" id="1113909at2759"/>
<evidence type="ECO:0000313" key="2">
    <source>
        <dbReference type="Proteomes" id="UP000250321"/>
    </source>
</evidence>
<name>A0A314Y8S9_PRUYE</name>
<keyword evidence="2" id="KW-1185">Reference proteome</keyword>
<organism evidence="1 2">
    <name type="scientific">Prunus yedoensis var. nudiflora</name>
    <dbReference type="NCBI Taxonomy" id="2094558"/>
    <lineage>
        <taxon>Eukaryota</taxon>
        <taxon>Viridiplantae</taxon>
        <taxon>Streptophyta</taxon>
        <taxon>Embryophyta</taxon>
        <taxon>Tracheophyta</taxon>
        <taxon>Spermatophyta</taxon>
        <taxon>Magnoliopsida</taxon>
        <taxon>eudicotyledons</taxon>
        <taxon>Gunneridae</taxon>
        <taxon>Pentapetalae</taxon>
        <taxon>rosids</taxon>
        <taxon>fabids</taxon>
        <taxon>Rosales</taxon>
        <taxon>Rosaceae</taxon>
        <taxon>Amygdaloideae</taxon>
        <taxon>Amygdaleae</taxon>
        <taxon>Prunus</taxon>
    </lineage>
</organism>
<dbReference type="EMBL" id="PJQY01001509">
    <property type="protein sequence ID" value="PQQ02060.1"/>
    <property type="molecule type" value="Genomic_DNA"/>
</dbReference>
<evidence type="ECO:0000313" key="1">
    <source>
        <dbReference type="EMBL" id="PQQ02060.1"/>
    </source>
</evidence>
<protein>
    <submittedName>
        <fullName evidence="1">Uncharacterized protein</fullName>
    </submittedName>
</protein>
<accession>A0A314Y8S9</accession>
<dbReference type="AlphaFoldDB" id="A0A314Y8S9"/>
<gene>
    <name evidence="1" type="ORF">Pyn_29516</name>
</gene>
<dbReference type="PANTHER" id="PTHR33710">
    <property type="entry name" value="BNAC02G09200D PROTEIN"/>
    <property type="match status" value="1"/>
</dbReference>
<dbReference type="PANTHER" id="PTHR33710:SF77">
    <property type="entry name" value="DNASE I-LIKE SUPERFAMILY PROTEIN"/>
    <property type="match status" value="1"/>
</dbReference>
<sequence>MAMDAFKDVVNNCALCEVNYIGPHFTWWNGREGNAMVEERLDRALVSMRADFLVLGREGVDFILKNFGWRTVPVVMLLLMHGTPEIWRRSHFYKRLNYVGNDWIAGTKNISAIFQDDLNRYTMQFK</sequence>